<keyword evidence="3" id="KW-1185">Reference proteome</keyword>
<accession>A0A5N6MIL8</accession>
<gene>
    <name evidence="2" type="ORF">E3N88_29216</name>
</gene>
<evidence type="ECO:0000256" key="1">
    <source>
        <dbReference type="SAM" id="MobiDB-lite"/>
    </source>
</evidence>
<reference evidence="2 3" key="1">
    <citation type="submission" date="2019-05" db="EMBL/GenBank/DDBJ databases">
        <title>Mikania micrantha, genome provides insights into the molecular mechanism of rapid growth.</title>
        <authorList>
            <person name="Liu B."/>
        </authorList>
    </citation>
    <scope>NUCLEOTIDE SEQUENCE [LARGE SCALE GENOMIC DNA]</scope>
    <source>
        <strain evidence="2">NLD-2019</strain>
        <tissue evidence="2">Leaf</tissue>
    </source>
</reference>
<feature type="region of interest" description="Disordered" evidence="1">
    <location>
        <begin position="1"/>
        <end position="20"/>
    </location>
</feature>
<dbReference type="Proteomes" id="UP000326396">
    <property type="component" value="Linkage Group LG5"/>
</dbReference>
<name>A0A5N6MIL8_9ASTR</name>
<proteinExistence type="predicted"/>
<evidence type="ECO:0000313" key="3">
    <source>
        <dbReference type="Proteomes" id="UP000326396"/>
    </source>
</evidence>
<evidence type="ECO:0000313" key="2">
    <source>
        <dbReference type="EMBL" id="KAD3639993.1"/>
    </source>
</evidence>
<feature type="compositionally biased region" description="Polar residues" evidence="1">
    <location>
        <begin position="1"/>
        <end position="16"/>
    </location>
</feature>
<comment type="caution">
    <text evidence="2">The sequence shown here is derived from an EMBL/GenBank/DDBJ whole genome shotgun (WGS) entry which is preliminary data.</text>
</comment>
<sequence>MVNTRNSDGHNTSTSGDPVATQLEAIAAKLDAMERNHPKPPLRISDAEKQNRYLKGECFRCGVKYGPGHRCKTGTLKLYEIEEEQEVPLEEETWGDTDDKPEVAEISLNAILGNSQPTTMKV</sequence>
<protein>
    <submittedName>
        <fullName evidence="2">Uncharacterized protein</fullName>
    </submittedName>
</protein>
<organism evidence="2 3">
    <name type="scientific">Mikania micrantha</name>
    <name type="common">bitter vine</name>
    <dbReference type="NCBI Taxonomy" id="192012"/>
    <lineage>
        <taxon>Eukaryota</taxon>
        <taxon>Viridiplantae</taxon>
        <taxon>Streptophyta</taxon>
        <taxon>Embryophyta</taxon>
        <taxon>Tracheophyta</taxon>
        <taxon>Spermatophyta</taxon>
        <taxon>Magnoliopsida</taxon>
        <taxon>eudicotyledons</taxon>
        <taxon>Gunneridae</taxon>
        <taxon>Pentapetalae</taxon>
        <taxon>asterids</taxon>
        <taxon>campanulids</taxon>
        <taxon>Asterales</taxon>
        <taxon>Asteraceae</taxon>
        <taxon>Asteroideae</taxon>
        <taxon>Heliantheae alliance</taxon>
        <taxon>Eupatorieae</taxon>
        <taxon>Mikania</taxon>
    </lineage>
</organism>
<dbReference type="EMBL" id="SZYD01000015">
    <property type="protein sequence ID" value="KAD3639993.1"/>
    <property type="molecule type" value="Genomic_DNA"/>
</dbReference>
<dbReference type="AlphaFoldDB" id="A0A5N6MIL8"/>
<dbReference type="OrthoDB" id="2013610at2759"/>